<dbReference type="GO" id="GO:0016747">
    <property type="term" value="F:acyltransferase activity, transferring groups other than amino-acyl groups"/>
    <property type="evidence" value="ECO:0000318"/>
    <property type="project" value="GO_Central"/>
</dbReference>
<dbReference type="STRING" id="3760.A0A251P1D3"/>
<dbReference type="eggNOG" id="ENOG502QVJH">
    <property type="taxonomic scope" value="Eukaryota"/>
</dbReference>
<dbReference type="Proteomes" id="UP000006882">
    <property type="component" value="Chromosome G6"/>
</dbReference>
<name>A0A251P1D3_PRUPE</name>
<evidence type="ECO:0000313" key="3">
    <source>
        <dbReference type="Proteomes" id="UP000006882"/>
    </source>
</evidence>
<dbReference type="EMBL" id="CM007656">
    <property type="protein sequence ID" value="ONI04830.1"/>
    <property type="molecule type" value="Genomic_DNA"/>
</dbReference>
<dbReference type="SMR" id="A0A251P1D3"/>
<proteinExistence type="inferred from homology"/>
<comment type="similarity">
    <text evidence="1">Belongs to the plant acyltransferase family.</text>
</comment>
<dbReference type="OrthoDB" id="671439at2759"/>
<dbReference type="PANTHER" id="PTHR31642">
    <property type="entry name" value="TRICHOTHECENE 3-O-ACETYLTRANSFERASE"/>
    <property type="match status" value="1"/>
</dbReference>
<dbReference type="AlphaFoldDB" id="A0A251P1D3"/>
<dbReference type="PANTHER" id="PTHR31642:SF316">
    <property type="entry name" value="PROTEIN ECERIFERUM 26-LIKE"/>
    <property type="match status" value="1"/>
</dbReference>
<dbReference type="InterPro" id="IPR050317">
    <property type="entry name" value="Plant_Fungal_Acyltransferase"/>
</dbReference>
<keyword evidence="3" id="KW-1185">Reference proteome</keyword>
<protein>
    <submittedName>
        <fullName evidence="2">Uncharacterized protein</fullName>
    </submittedName>
</protein>
<dbReference type="Pfam" id="PF02458">
    <property type="entry name" value="Transferase"/>
    <property type="match status" value="1"/>
</dbReference>
<accession>A0A251P1D3</accession>
<reference evidence="2 3" key="1">
    <citation type="journal article" date="2013" name="Nat. Genet.">
        <title>The high-quality draft genome of peach (Prunus persica) identifies unique patterns of genetic diversity, domestication and genome evolution.</title>
        <authorList>
            <consortium name="International Peach Genome Initiative"/>
            <person name="Verde I."/>
            <person name="Abbott A.G."/>
            <person name="Scalabrin S."/>
            <person name="Jung S."/>
            <person name="Shu S."/>
            <person name="Marroni F."/>
            <person name="Zhebentyayeva T."/>
            <person name="Dettori M.T."/>
            <person name="Grimwood J."/>
            <person name="Cattonaro F."/>
            <person name="Zuccolo A."/>
            <person name="Rossini L."/>
            <person name="Jenkins J."/>
            <person name="Vendramin E."/>
            <person name="Meisel L.A."/>
            <person name="Decroocq V."/>
            <person name="Sosinski B."/>
            <person name="Prochnik S."/>
            <person name="Mitros T."/>
            <person name="Policriti A."/>
            <person name="Cipriani G."/>
            <person name="Dondini L."/>
            <person name="Ficklin S."/>
            <person name="Goodstein D.M."/>
            <person name="Xuan P."/>
            <person name="Del Fabbro C."/>
            <person name="Aramini V."/>
            <person name="Copetti D."/>
            <person name="Gonzalez S."/>
            <person name="Horner D.S."/>
            <person name="Falchi R."/>
            <person name="Lucas S."/>
            <person name="Mica E."/>
            <person name="Maldonado J."/>
            <person name="Lazzari B."/>
            <person name="Bielenberg D."/>
            <person name="Pirona R."/>
            <person name="Miculan M."/>
            <person name="Barakat A."/>
            <person name="Testolin R."/>
            <person name="Stella A."/>
            <person name="Tartarini S."/>
            <person name="Tonutti P."/>
            <person name="Arus P."/>
            <person name="Orellana A."/>
            <person name="Wells C."/>
            <person name="Main D."/>
            <person name="Vizzotto G."/>
            <person name="Silva H."/>
            <person name="Salamini F."/>
            <person name="Schmutz J."/>
            <person name="Morgante M."/>
            <person name="Rokhsar D.S."/>
        </authorList>
    </citation>
    <scope>NUCLEOTIDE SEQUENCE [LARGE SCALE GENOMIC DNA]</scope>
    <source>
        <strain evidence="3">cv. Nemared</strain>
    </source>
</reference>
<dbReference type="Gene3D" id="3.30.559.10">
    <property type="entry name" value="Chloramphenicol acetyltransferase-like domain"/>
    <property type="match status" value="2"/>
</dbReference>
<evidence type="ECO:0000256" key="1">
    <source>
        <dbReference type="ARBA" id="ARBA00009861"/>
    </source>
</evidence>
<sequence>MSTTQQSRVVVHSKLTAVSSRPVKAGTTHNLTALDHAMGLHTLHVVFYYKHKLFGCFDLDPLRLSLSEALSLHPPVMGRMAQKPDGNWEVKCNDAGVRVFMARVATTLDEWLRSADGSEERLLTVWDDMPDDPSTWSPYRIQINEFEGGGAAIGVSCTHMHADPTCVTLLVKAWAETHRKQAIAHPLLVGESSALGGRPVDQGIIKTKSAAAYYEAKSVAAKTPLPEKKMSTATFKFSSAMIKQGLLQIHKTCPEANPFDLLAAVFWTSIACLKPPKSATKHSLSICTDFRKKLCSGWHYGNALHFSMLSVPDVEDVENTNWLEHVAGAVHRHVWSQKEEEFWSGVDWFGSQKGEEGKFGAAFRMYGPELTCVSMEHMNEKEPMMYAALFDKDKKPAHVSYHVGNVEGEGLIMVMPASEGGLGRMVMVTLPEEELARLCEAQPILSLKPTMLLSGKQA</sequence>
<dbReference type="InterPro" id="IPR023213">
    <property type="entry name" value="CAT-like_dom_sf"/>
</dbReference>
<gene>
    <name evidence="2" type="ORF">PRUPE_6G341800</name>
</gene>
<dbReference type="Gramene" id="ONI04830">
    <property type="protein sequence ID" value="ONI04830"/>
    <property type="gene ID" value="PRUPE_6G341800"/>
</dbReference>
<evidence type="ECO:0000313" key="2">
    <source>
        <dbReference type="EMBL" id="ONI04830.1"/>
    </source>
</evidence>
<organism evidence="2 3">
    <name type="scientific">Prunus persica</name>
    <name type="common">Peach</name>
    <name type="synonym">Amygdalus persica</name>
    <dbReference type="NCBI Taxonomy" id="3760"/>
    <lineage>
        <taxon>Eukaryota</taxon>
        <taxon>Viridiplantae</taxon>
        <taxon>Streptophyta</taxon>
        <taxon>Embryophyta</taxon>
        <taxon>Tracheophyta</taxon>
        <taxon>Spermatophyta</taxon>
        <taxon>Magnoliopsida</taxon>
        <taxon>eudicotyledons</taxon>
        <taxon>Gunneridae</taxon>
        <taxon>Pentapetalae</taxon>
        <taxon>rosids</taxon>
        <taxon>fabids</taxon>
        <taxon>Rosales</taxon>
        <taxon>Rosaceae</taxon>
        <taxon>Amygdaloideae</taxon>
        <taxon>Amygdaleae</taxon>
        <taxon>Prunus</taxon>
    </lineage>
</organism>